<sequence length="109" mass="12361">MLKMQLEGWMEPAAVEQEFVWKCQMDVPGEGVVEEEDLVIQGQFHETTVLGQDHHADLVAPDLGLAPETLGADRTPETDDKMEENGTKIHVFILSIYHDLFHQGWTMLD</sequence>
<reference evidence="1 2" key="1">
    <citation type="submission" date="2019-01" db="EMBL/GenBank/DDBJ databases">
        <authorList>
            <person name="Sayadi A."/>
        </authorList>
    </citation>
    <scope>NUCLEOTIDE SEQUENCE [LARGE SCALE GENOMIC DNA]</scope>
</reference>
<accession>A0A653DWZ7</accession>
<keyword evidence="2" id="KW-1185">Reference proteome</keyword>
<dbReference type="Proteomes" id="UP000410492">
    <property type="component" value="Unassembled WGS sequence"/>
</dbReference>
<dbReference type="AlphaFoldDB" id="A0A653DWZ7"/>
<organism evidence="1 2">
    <name type="scientific">Callosobruchus maculatus</name>
    <name type="common">Southern cowpea weevil</name>
    <name type="synonym">Pulse bruchid</name>
    <dbReference type="NCBI Taxonomy" id="64391"/>
    <lineage>
        <taxon>Eukaryota</taxon>
        <taxon>Metazoa</taxon>
        <taxon>Ecdysozoa</taxon>
        <taxon>Arthropoda</taxon>
        <taxon>Hexapoda</taxon>
        <taxon>Insecta</taxon>
        <taxon>Pterygota</taxon>
        <taxon>Neoptera</taxon>
        <taxon>Endopterygota</taxon>
        <taxon>Coleoptera</taxon>
        <taxon>Polyphaga</taxon>
        <taxon>Cucujiformia</taxon>
        <taxon>Chrysomeloidea</taxon>
        <taxon>Chrysomelidae</taxon>
        <taxon>Bruchinae</taxon>
        <taxon>Bruchini</taxon>
        <taxon>Callosobruchus</taxon>
    </lineage>
</organism>
<evidence type="ECO:0000313" key="2">
    <source>
        <dbReference type="Proteomes" id="UP000410492"/>
    </source>
</evidence>
<name>A0A653DWZ7_CALMS</name>
<proteinExistence type="predicted"/>
<evidence type="ECO:0000313" key="1">
    <source>
        <dbReference type="EMBL" id="VEN64025.1"/>
    </source>
</evidence>
<dbReference type="EMBL" id="CAACVG010015058">
    <property type="protein sequence ID" value="VEN64025.1"/>
    <property type="molecule type" value="Genomic_DNA"/>
</dbReference>
<protein>
    <submittedName>
        <fullName evidence="1">Uncharacterized protein</fullName>
    </submittedName>
</protein>
<gene>
    <name evidence="1" type="ORF">CALMAC_LOCUS20678</name>
</gene>